<keyword evidence="1" id="KW-1015">Disulfide bond</keyword>
<evidence type="ECO:0000313" key="4">
    <source>
        <dbReference type="Proteomes" id="UP000694701"/>
    </source>
</evidence>
<dbReference type="InterPro" id="IPR008139">
    <property type="entry name" value="SaposinB_dom"/>
</dbReference>
<feature type="domain" description="Saposin B-type" evidence="2">
    <location>
        <begin position="1"/>
        <end position="51"/>
    </location>
</feature>
<evidence type="ECO:0000256" key="1">
    <source>
        <dbReference type="ARBA" id="ARBA00023157"/>
    </source>
</evidence>
<evidence type="ECO:0000259" key="2">
    <source>
        <dbReference type="PROSITE" id="PS50015"/>
    </source>
</evidence>
<dbReference type="Ensembl" id="ENSCCRT00020115590.1">
    <property type="protein sequence ID" value="ENSCCRP00020105813.1"/>
    <property type="gene ID" value="ENSCCRG00020048284.1"/>
</dbReference>
<dbReference type="Proteomes" id="UP000694701">
    <property type="component" value="Unplaced"/>
</dbReference>
<dbReference type="PROSITE" id="PS50015">
    <property type="entry name" value="SAP_B"/>
    <property type="match status" value="1"/>
</dbReference>
<sequence length="51" mass="5407">MAVGQVCHVVPLVVGGICQCLAERYTVLLLDALLGRVLPQLVCGLVLRCSN</sequence>
<dbReference type="AlphaFoldDB" id="A0A8C2Q4K0"/>
<organism evidence="3 4">
    <name type="scientific">Cyprinus carpio</name>
    <name type="common">Common carp</name>
    <dbReference type="NCBI Taxonomy" id="7962"/>
    <lineage>
        <taxon>Eukaryota</taxon>
        <taxon>Metazoa</taxon>
        <taxon>Chordata</taxon>
        <taxon>Craniata</taxon>
        <taxon>Vertebrata</taxon>
        <taxon>Euteleostomi</taxon>
        <taxon>Actinopterygii</taxon>
        <taxon>Neopterygii</taxon>
        <taxon>Teleostei</taxon>
        <taxon>Ostariophysi</taxon>
        <taxon>Cypriniformes</taxon>
        <taxon>Cyprinidae</taxon>
        <taxon>Cyprininae</taxon>
        <taxon>Cyprinus</taxon>
    </lineage>
</organism>
<evidence type="ECO:0000313" key="3">
    <source>
        <dbReference type="Ensembl" id="ENSCCRP00020105813.1"/>
    </source>
</evidence>
<accession>A0A8C2Q4K0</accession>
<reference evidence="3" key="1">
    <citation type="submission" date="2025-08" db="UniProtKB">
        <authorList>
            <consortium name="Ensembl"/>
        </authorList>
    </citation>
    <scope>IDENTIFICATION</scope>
</reference>
<dbReference type="SUPFAM" id="SSF47862">
    <property type="entry name" value="Saposin"/>
    <property type="match status" value="1"/>
</dbReference>
<name>A0A8C2Q4K0_CYPCA</name>
<dbReference type="InterPro" id="IPR011001">
    <property type="entry name" value="Saposin-like"/>
</dbReference>
<proteinExistence type="predicted"/>
<protein>
    <recommendedName>
        <fullName evidence="2">Saposin B-type domain-containing protein</fullName>
    </recommendedName>
</protein>